<feature type="binding site" evidence="9">
    <location>
        <begin position="282"/>
        <end position="283"/>
    </location>
    <ligand>
        <name>cob(II)alamin</name>
        <dbReference type="ChEBI" id="CHEBI:16304"/>
    </ligand>
</feature>
<evidence type="ECO:0000256" key="3">
    <source>
        <dbReference type="ARBA" id="ARBA00022694"/>
    </source>
</evidence>
<evidence type="ECO:0000256" key="4">
    <source>
        <dbReference type="ARBA" id="ARBA00022723"/>
    </source>
</evidence>
<evidence type="ECO:0000256" key="1">
    <source>
        <dbReference type="ARBA" id="ARBA00022485"/>
    </source>
</evidence>
<name>A0AAC9FSG9_9RALS</name>
<keyword evidence="1 9" id="KW-0004">4Fe-4S</keyword>
<dbReference type="Pfam" id="PF13484">
    <property type="entry name" value="Fer4_16"/>
    <property type="match status" value="1"/>
</dbReference>
<evidence type="ECO:0000256" key="2">
    <source>
        <dbReference type="ARBA" id="ARBA00022490"/>
    </source>
</evidence>
<evidence type="ECO:0000256" key="5">
    <source>
        <dbReference type="ARBA" id="ARBA00022785"/>
    </source>
</evidence>
<comment type="function">
    <text evidence="9">Catalyzes the conversion of epoxyqueuosine (oQ) to queuosine (Q), which is a hypermodified base found in the wobble positions of tRNA(Asp), tRNA(Asn), tRNA(His) and tRNA(Tyr).</text>
</comment>
<feature type="binding site" evidence="9">
    <location>
        <position position="232"/>
    </location>
    <ligand>
        <name>[4Fe-4S] cluster</name>
        <dbReference type="ChEBI" id="CHEBI:49883"/>
        <label>1</label>
    </ligand>
</feature>
<keyword evidence="3 9" id="KW-0819">tRNA processing</keyword>
<dbReference type="HAMAP" id="MF_00916">
    <property type="entry name" value="QueG"/>
    <property type="match status" value="1"/>
</dbReference>
<dbReference type="RefSeq" id="WP_021195844.1">
    <property type="nucleotide sequence ID" value="NZ_CP012605.1"/>
</dbReference>
<keyword evidence="7 9" id="KW-0408">Iron</keyword>
<feature type="domain" description="4Fe-4S ferredoxin-type" evidence="10">
    <location>
        <begin position="217"/>
        <end position="249"/>
    </location>
</feature>
<feature type="binding site" evidence="9">
    <location>
        <position position="257"/>
    </location>
    <ligand>
        <name>cob(II)alamin</name>
        <dbReference type="ChEBI" id="CHEBI:16304"/>
    </ligand>
</feature>
<feature type="binding site" evidence="9">
    <location>
        <position position="289"/>
    </location>
    <ligand>
        <name>[4Fe-4S] cluster</name>
        <dbReference type="ChEBI" id="CHEBI:49883"/>
        <label>1</label>
    </ligand>
</feature>
<dbReference type="GO" id="GO:0005737">
    <property type="term" value="C:cytoplasm"/>
    <property type="evidence" value="ECO:0007669"/>
    <property type="project" value="UniProtKB-SubCell"/>
</dbReference>
<reference evidence="11 12" key="1">
    <citation type="submission" date="2015-09" db="EMBL/GenBank/DDBJ databases">
        <authorList>
            <person name="Xu Y."/>
            <person name="Nagy A."/>
            <person name="Liu N.T."/>
            <person name="Nou X."/>
        </authorList>
    </citation>
    <scope>NUCLEOTIDE SEQUENCE [LARGE SCALE GENOMIC DNA]</scope>
    <source>
        <strain evidence="11 12">FC1138</strain>
    </source>
</reference>
<dbReference type="EC" id="1.17.99.6" evidence="9"/>
<dbReference type="SUPFAM" id="SSF54862">
    <property type="entry name" value="4Fe-4S ferredoxins"/>
    <property type="match status" value="1"/>
</dbReference>
<comment type="subcellular location">
    <subcellularLocation>
        <location evidence="9">Cytoplasm</location>
    </subcellularLocation>
</comment>
<comment type="similarity">
    <text evidence="9">Belongs to the QueG family.</text>
</comment>
<keyword evidence="9" id="KW-0170">Cobalt</keyword>
<keyword evidence="8 9" id="KW-0411">Iron-sulfur</keyword>
<comment type="pathway">
    <text evidence="9">tRNA modification; tRNA-queuosine biosynthesis.</text>
</comment>
<dbReference type="FunFam" id="3.30.70.20:FF:000017">
    <property type="entry name" value="Epoxyqueuosine reductase"/>
    <property type="match status" value="1"/>
</dbReference>
<dbReference type="PANTHER" id="PTHR30002:SF4">
    <property type="entry name" value="EPOXYQUEUOSINE REDUCTASE"/>
    <property type="match status" value="1"/>
</dbReference>
<dbReference type="PROSITE" id="PS00198">
    <property type="entry name" value="4FE4S_FER_1"/>
    <property type="match status" value="1"/>
</dbReference>
<feature type="binding site" evidence="9">
    <location>
        <position position="83"/>
    </location>
    <ligand>
        <name>cob(II)alamin</name>
        <dbReference type="ChEBI" id="CHEBI:16304"/>
    </ligand>
</feature>
<evidence type="ECO:0000259" key="10">
    <source>
        <dbReference type="PROSITE" id="PS51379"/>
    </source>
</evidence>
<dbReference type="PANTHER" id="PTHR30002">
    <property type="entry name" value="EPOXYQUEUOSINE REDUCTASE"/>
    <property type="match status" value="1"/>
</dbReference>
<evidence type="ECO:0000256" key="8">
    <source>
        <dbReference type="ARBA" id="ARBA00023014"/>
    </source>
</evidence>
<feature type="binding site" evidence="9">
    <location>
        <position position="282"/>
    </location>
    <ligand>
        <name>[4Fe-4S] cluster</name>
        <dbReference type="ChEBI" id="CHEBI:49883"/>
        <label>2</label>
    </ligand>
</feature>
<dbReference type="Pfam" id="PF08331">
    <property type="entry name" value="QueG_DUF1730"/>
    <property type="match status" value="1"/>
</dbReference>
<gene>
    <name evidence="9 11" type="primary">queG</name>
    <name evidence="11" type="ORF">ACS15_2839</name>
</gene>
<dbReference type="GO" id="GO:0046872">
    <property type="term" value="F:metal ion binding"/>
    <property type="evidence" value="ECO:0007669"/>
    <property type="project" value="UniProtKB-KW"/>
</dbReference>
<accession>A0AAC9FSG9</accession>
<comment type="cofactor">
    <cofactor evidence="9">
        <name>[4Fe-4S] cluster</name>
        <dbReference type="ChEBI" id="CHEBI:49883"/>
    </cofactor>
    <text evidence="9">Binds 2 [4Fe-4S] clusters per monomer.</text>
</comment>
<keyword evidence="6 9" id="KW-0560">Oxidoreductase</keyword>
<feature type="binding site" evidence="9">
    <location>
        <position position="255"/>
    </location>
    <ligand>
        <name>[4Fe-4S] cluster</name>
        <dbReference type="ChEBI" id="CHEBI:49883"/>
        <label>2</label>
    </ligand>
</feature>
<feature type="binding site" evidence="9">
    <location>
        <position position="285"/>
    </location>
    <ligand>
        <name>[4Fe-4S] cluster</name>
        <dbReference type="ChEBI" id="CHEBI:49883"/>
        <label>2</label>
    </ligand>
</feature>
<feature type="binding site" evidence="9">
    <location>
        <position position="199"/>
    </location>
    <ligand>
        <name>cob(II)alamin</name>
        <dbReference type="ChEBI" id="CHEBI:16304"/>
    </ligand>
</feature>
<dbReference type="Gene3D" id="3.30.70.20">
    <property type="match status" value="1"/>
</dbReference>
<dbReference type="AlphaFoldDB" id="A0AAC9FSG9"/>
<evidence type="ECO:0000256" key="9">
    <source>
        <dbReference type="HAMAP-Rule" id="MF_00916"/>
    </source>
</evidence>
<dbReference type="InterPro" id="IPR017896">
    <property type="entry name" value="4Fe4S_Fe-S-bd"/>
</dbReference>
<dbReference type="GO" id="GO:0031419">
    <property type="term" value="F:cobalamin binding"/>
    <property type="evidence" value="ECO:0007669"/>
    <property type="project" value="UniProtKB-KW"/>
</dbReference>
<keyword evidence="4 9" id="KW-0479">Metal-binding</keyword>
<evidence type="ECO:0000313" key="12">
    <source>
        <dbReference type="Proteomes" id="UP000077927"/>
    </source>
</evidence>
<dbReference type="KEGG" id="rin:ACS15_2839"/>
<sequence length="391" mass="43059">MSATPTPAPTAALETNLDTRLPTDEADVAALVAQIRTWGAELGFDAIRIAGIDLSHAEEGLQTWLAQGFHGDMDYMANHGLLRARPAELVAGTVRAIVARMPYLPHDTRAHTDQPAAGSDWRTVEWDRMRRPEDATISLYARGRDYHKVLRQRLQKLAEKIAGAVGPYGFRVFTDSAPVLEVALASNGGLGWRGKHTLLLDRDAGSMFFLGEILIDLPLPIDPPVEPHCGNCTRCIDVCPTQAIVAPYTVDARRCISYLTIEHKGSIPVELREAMGNRVYGCDDCQLICPWNKFAVPANLPDFDVRNGLDAATLVDLFGWTEGEFNQRLEGSPIRRIGHERWLRNIAVALGNALRGPLPEASRVQLRAALHTRADHPSELVREHVAWALAA</sequence>
<feature type="binding site" evidence="9">
    <location>
        <position position="229"/>
    </location>
    <ligand>
        <name>[4Fe-4S] cluster</name>
        <dbReference type="ChEBI" id="CHEBI:49883"/>
        <label>1</label>
    </ligand>
</feature>
<dbReference type="InterPro" id="IPR004453">
    <property type="entry name" value="QueG"/>
</dbReference>
<dbReference type="EMBL" id="CP012605">
    <property type="protein sequence ID" value="ANH75022.1"/>
    <property type="molecule type" value="Genomic_DNA"/>
</dbReference>
<comment type="cofactor">
    <cofactor evidence="9">
        <name>cob(II)alamin</name>
        <dbReference type="ChEBI" id="CHEBI:16304"/>
    </cofactor>
</comment>
<organism evidence="11 12">
    <name type="scientific">Ralstonia insidiosa</name>
    <dbReference type="NCBI Taxonomy" id="190721"/>
    <lineage>
        <taxon>Bacteria</taxon>
        <taxon>Pseudomonadati</taxon>
        <taxon>Pseudomonadota</taxon>
        <taxon>Betaproteobacteria</taxon>
        <taxon>Burkholderiales</taxon>
        <taxon>Burkholderiaceae</taxon>
        <taxon>Ralstonia</taxon>
    </lineage>
</organism>
<comment type="caution">
    <text evidence="9">Lacks conserved residue(s) required for the propagation of feature annotation.</text>
</comment>
<evidence type="ECO:0000313" key="11">
    <source>
        <dbReference type="EMBL" id="ANH75022.1"/>
    </source>
</evidence>
<feature type="binding site" evidence="9">
    <location>
        <position position="264"/>
    </location>
    <ligand>
        <name>tRNA</name>
        <dbReference type="ChEBI" id="CHEBI:17843"/>
    </ligand>
</feature>
<evidence type="ECO:0000256" key="6">
    <source>
        <dbReference type="ARBA" id="ARBA00023002"/>
    </source>
</evidence>
<feature type="active site" description="Proton donor" evidence="9">
    <location>
        <position position="175"/>
    </location>
</feature>
<dbReference type="GO" id="GO:0008616">
    <property type="term" value="P:tRNA queuosine(34) biosynthetic process"/>
    <property type="evidence" value="ECO:0007669"/>
    <property type="project" value="UniProtKB-UniRule"/>
</dbReference>
<comment type="subunit">
    <text evidence="9">Monomer.</text>
</comment>
<dbReference type="GO" id="GO:0052693">
    <property type="term" value="F:epoxyqueuosine reductase activity"/>
    <property type="evidence" value="ECO:0007669"/>
    <property type="project" value="UniProtKB-UniRule"/>
</dbReference>
<feature type="binding site" evidence="9">
    <location>
        <position position="235"/>
    </location>
    <ligand>
        <name>[4Fe-4S] cluster</name>
        <dbReference type="ChEBI" id="CHEBI:49883"/>
        <label>1</label>
    </ligand>
</feature>
<dbReference type="Proteomes" id="UP000077927">
    <property type="component" value="Chromosome 1"/>
</dbReference>
<dbReference type="NCBIfam" id="TIGR00276">
    <property type="entry name" value="tRNA epoxyqueuosine(34) reductase QueG"/>
    <property type="match status" value="1"/>
</dbReference>
<dbReference type="InterPro" id="IPR017900">
    <property type="entry name" value="4Fe4S_Fe_S_CS"/>
</dbReference>
<keyword evidence="5 9" id="KW-0671">Queuosine biosynthesis</keyword>
<comment type="catalytic activity">
    <reaction evidence="9">
        <text>epoxyqueuosine(34) in tRNA + AH2 = queuosine(34) in tRNA + A + H2O</text>
        <dbReference type="Rhea" id="RHEA:32159"/>
        <dbReference type="Rhea" id="RHEA-COMP:18571"/>
        <dbReference type="Rhea" id="RHEA-COMP:18582"/>
        <dbReference type="ChEBI" id="CHEBI:13193"/>
        <dbReference type="ChEBI" id="CHEBI:15377"/>
        <dbReference type="ChEBI" id="CHEBI:17499"/>
        <dbReference type="ChEBI" id="CHEBI:194431"/>
        <dbReference type="ChEBI" id="CHEBI:194443"/>
        <dbReference type="EC" id="1.17.99.6"/>
    </reaction>
</comment>
<dbReference type="GO" id="GO:0051539">
    <property type="term" value="F:4 iron, 4 sulfur cluster binding"/>
    <property type="evidence" value="ECO:0007669"/>
    <property type="project" value="UniProtKB-KW"/>
</dbReference>
<proteinExistence type="inferred from homology"/>
<dbReference type="InterPro" id="IPR013542">
    <property type="entry name" value="QueG_DUF1730"/>
</dbReference>
<keyword evidence="9" id="KW-0846">Cobalamin</keyword>
<protein>
    <recommendedName>
        <fullName evidence="9">Epoxyqueuosine reductase</fullName>
        <ecNumber evidence="9">1.17.99.6</ecNumber>
    </recommendedName>
    <alternativeName>
        <fullName evidence="9">Queuosine biosynthesis protein QueG</fullName>
    </alternativeName>
</protein>
<evidence type="ECO:0000256" key="7">
    <source>
        <dbReference type="ARBA" id="ARBA00023004"/>
    </source>
</evidence>
<keyword evidence="2 9" id="KW-0963">Cytoplasm</keyword>
<feature type="binding site" evidence="9">
    <location>
        <position position="210"/>
    </location>
    <ligand>
        <name>cob(II)alamin</name>
        <dbReference type="ChEBI" id="CHEBI:16304"/>
    </ligand>
</feature>
<feature type="binding site" evidence="9">
    <location>
        <position position="239"/>
    </location>
    <ligand>
        <name>[4Fe-4S] cluster</name>
        <dbReference type="ChEBI" id="CHEBI:49883"/>
        <label>2</label>
    </ligand>
</feature>
<dbReference type="PROSITE" id="PS51379">
    <property type="entry name" value="4FE4S_FER_2"/>
    <property type="match status" value="1"/>
</dbReference>
<feature type="binding site" evidence="9">
    <location>
        <position position="175"/>
    </location>
    <ligand>
        <name>cob(II)alamin</name>
        <dbReference type="ChEBI" id="CHEBI:16304"/>
    </ligand>
</feature>